<dbReference type="InterPro" id="IPR001544">
    <property type="entry name" value="Aminotrans_IV"/>
</dbReference>
<dbReference type="Gene3D" id="3.20.10.10">
    <property type="entry name" value="D-amino Acid Aminotransferase, subunit A, domain 2"/>
    <property type="match status" value="1"/>
</dbReference>
<dbReference type="SUPFAM" id="SSF56752">
    <property type="entry name" value="D-aminoacid aminotransferase-like PLP-dependent enzymes"/>
    <property type="match status" value="1"/>
</dbReference>
<dbReference type="Proteomes" id="UP000182486">
    <property type="component" value="Unassembled WGS sequence"/>
</dbReference>
<accession>A0A1K0GLC1</accession>
<reference evidence="2 3" key="1">
    <citation type="submission" date="2016-09" db="EMBL/GenBank/DDBJ databases">
        <title>Couchioplanes caeruleus draft genome sequence.</title>
        <authorList>
            <person name="Sheehan J."/>
            <person name="Caffrey P."/>
        </authorList>
    </citation>
    <scope>NUCLEOTIDE SEQUENCE [LARGE SCALE GENOMIC DNA]</scope>
    <source>
        <strain evidence="2 3">DSM 43634</strain>
    </source>
</reference>
<evidence type="ECO:0000313" key="3">
    <source>
        <dbReference type="Proteomes" id="UP000182486"/>
    </source>
</evidence>
<keyword evidence="2" id="KW-0032">Aminotransferase</keyword>
<dbReference type="InterPro" id="IPR043131">
    <property type="entry name" value="BCAT-like_N"/>
</dbReference>
<dbReference type="Gene3D" id="3.30.470.10">
    <property type="match status" value="1"/>
</dbReference>
<dbReference type="AlphaFoldDB" id="A0A1K0GLC1"/>
<comment type="similarity">
    <text evidence="1">Belongs to the class-IV pyridoxal-phosphate-dependent aminotransferase family.</text>
</comment>
<dbReference type="GO" id="GO:0046394">
    <property type="term" value="P:carboxylic acid biosynthetic process"/>
    <property type="evidence" value="ECO:0007669"/>
    <property type="project" value="UniProtKB-ARBA"/>
</dbReference>
<dbReference type="EMBL" id="MEIA01000535">
    <property type="protein sequence ID" value="OJF09987.1"/>
    <property type="molecule type" value="Genomic_DNA"/>
</dbReference>
<evidence type="ECO:0000313" key="2">
    <source>
        <dbReference type="EMBL" id="OJF09987.1"/>
    </source>
</evidence>
<gene>
    <name evidence="2" type="ORF">BG844_34415</name>
</gene>
<name>A0A1K0GLC1_9ACTN</name>
<dbReference type="InterPro" id="IPR043132">
    <property type="entry name" value="BCAT-like_C"/>
</dbReference>
<evidence type="ECO:0000256" key="1">
    <source>
        <dbReference type="ARBA" id="ARBA00009320"/>
    </source>
</evidence>
<protein>
    <submittedName>
        <fullName evidence="2">Aminotransferase</fullName>
    </submittedName>
</protein>
<proteinExistence type="inferred from homology"/>
<comment type="caution">
    <text evidence="2">The sequence shown here is derived from an EMBL/GenBank/DDBJ whole genome shotgun (WGS) entry which is preliminary data.</text>
</comment>
<dbReference type="InterPro" id="IPR036038">
    <property type="entry name" value="Aminotransferase-like"/>
</dbReference>
<dbReference type="GO" id="GO:0005829">
    <property type="term" value="C:cytosol"/>
    <property type="evidence" value="ECO:0007669"/>
    <property type="project" value="TreeGrafter"/>
</dbReference>
<organism evidence="2 3">
    <name type="scientific">Couchioplanes caeruleus subsp. caeruleus</name>
    <dbReference type="NCBI Taxonomy" id="56427"/>
    <lineage>
        <taxon>Bacteria</taxon>
        <taxon>Bacillati</taxon>
        <taxon>Actinomycetota</taxon>
        <taxon>Actinomycetes</taxon>
        <taxon>Micromonosporales</taxon>
        <taxon>Micromonosporaceae</taxon>
        <taxon>Couchioplanes</taxon>
    </lineage>
</organism>
<dbReference type="Pfam" id="PF01063">
    <property type="entry name" value="Aminotran_4"/>
    <property type="match status" value="1"/>
</dbReference>
<keyword evidence="3" id="KW-1185">Reference proteome</keyword>
<keyword evidence="2" id="KW-0808">Transferase</keyword>
<dbReference type="GO" id="GO:0008483">
    <property type="term" value="F:transaminase activity"/>
    <property type="evidence" value="ECO:0007669"/>
    <property type="project" value="UniProtKB-KW"/>
</dbReference>
<dbReference type="PANTHER" id="PTHR42743">
    <property type="entry name" value="AMINO-ACID AMINOTRANSFERASE"/>
    <property type="match status" value="1"/>
</dbReference>
<dbReference type="PANTHER" id="PTHR42743:SF11">
    <property type="entry name" value="AMINODEOXYCHORISMATE LYASE"/>
    <property type="match status" value="1"/>
</dbReference>
<dbReference type="InterPro" id="IPR050571">
    <property type="entry name" value="Class-IV_PLP-Dep_Aminotrnsfr"/>
</dbReference>
<sequence>MIPGSGELTHTDRGLLYGEGVFETVHVRPAGPWLLDAHLARLARSAAALGIDVPSGLAELVSGITHTDGALRLVVTPSTSFATVDAVPETIRAERRDGIRLITHDVGLTRRPPWSLAGAKTLSYAENLAAKRWAVAQGADDLLWLDSHGQALEGPTASLVWLDGDTLCTVAPDRTGILPGTTAAHLLARSAEVGLRAEERMITAAELPGVDAIWLASSLRGLAEARTLDGQERAASPWTPRLLDLLGFSPS</sequence>